<dbReference type="PANTHER" id="PTHR22617">
    <property type="entry name" value="CHEMOTAXIS SENSOR HISTIDINE KINASE-RELATED"/>
    <property type="match status" value="1"/>
</dbReference>
<dbReference type="InterPro" id="IPR002545">
    <property type="entry name" value="CheW-lke_dom"/>
</dbReference>
<evidence type="ECO:0000313" key="2">
    <source>
        <dbReference type="EMBL" id="KIM00378.1"/>
    </source>
</evidence>
<dbReference type="OrthoDB" id="7356921at2"/>
<dbReference type="AlphaFoldDB" id="A0A0C2UFT1"/>
<dbReference type="InterPro" id="IPR036061">
    <property type="entry name" value="CheW-like_dom_sf"/>
</dbReference>
<name>A0A0C2UFT1_PARME</name>
<accession>A0A0C2UFT1</accession>
<dbReference type="GO" id="GO:0005829">
    <property type="term" value="C:cytosol"/>
    <property type="evidence" value="ECO:0007669"/>
    <property type="project" value="TreeGrafter"/>
</dbReference>
<proteinExistence type="predicted"/>
<organism evidence="2 3">
    <name type="scientific">Paramagnetospirillum magnetotacticum MS-1</name>
    <dbReference type="NCBI Taxonomy" id="272627"/>
    <lineage>
        <taxon>Bacteria</taxon>
        <taxon>Pseudomonadati</taxon>
        <taxon>Pseudomonadota</taxon>
        <taxon>Alphaproteobacteria</taxon>
        <taxon>Rhodospirillales</taxon>
        <taxon>Magnetospirillaceae</taxon>
        <taxon>Paramagnetospirillum</taxon>
    </lineage>
</organism>
<feature type="domain" description="CheW-like" evidence="1">
    <location>
        <begin position="8"/>
        <end position="148"/>
    </location>
</feature>
<gene>
    <name evidence="2" type="ORF">CCC_01533</name>
</gene>
<keyword evidence="3" id="KW-1185">Reference proteome</keyword>
<dbReference type="PROSITE" id="PS50851">
    <property type="entry name" value="CHEW"/>
    <property type="match status" value="1"/>
</dbReference>
<dbReference type="SUPFAM" id="SSF50341">
    <property type="entry name" value="CheW-like"/>
    <property type="match status" value="1"/>
</dbReference>
<comment type="caution">
    <text evidence="2">The sequence shown here is derived from an EMBL/GenBank/DDBJ whole genome shotgun (WGS) entry which is preliminary data.</text>
</comment>
<dbReference type="InterPro" id="IPR039315">
    <property type="entry name" value="CheW"/>
</dbReference>
<sequence length="170" mass="18194">MASSPDDISGVVVFRLAGQGFGLPVESLREVVPVAWLDHPPHLSAMVEGVLNLGGQAVMVLRLARLLGLEGGRYGLDASILVMRPGEGEGLLGLLVEHVDGVRDKGDFTSMGLAPGQSFNNCLAEVLERDGQAVNLLAWDRVLLEQERSRLAEFQIRAQARLDDAAVMGP</sequence>
<dbReference type="Gene3D" id="2.40.50.180">
    <property type="entry name" value="CheA-289, Domain 4"/>
    <property type="match status" value="1"/>
</dbReference>
<dbReference type="GO" id="GO:0006935">
    <property type="term" value="P:chemotaxis"/>
    <property type="evidence" value="ECO:0007669"/>
    <property type="project" value="InterPro"/>
</dbReference>
<evidence type="ECO:0000313" key="3">
    <source>
        <dbReference type="Proteomes" id="UP000031971"/>
    </source>
</evidence>
<dbReference type="STRING" id="272627.CCC_01533"/>
<dbReference type="Proteomes" id="UP000031971">
    <property type="component" value="Unassembled WGS sequence"/>
</dbReference>
<dbReference type="RefSeq" id="WP_041039600.1">
    <property type="nucleotide sequence ID" value="NZ_JXSL01000019.1"/>
</dbReference>
<dbReference type="EMBL" id="JXSL01000019">
    <property type="protein sequence ID" value="KIM00378.1"/>
    <property type="molecule type" value="Genomic_DNA"/>
</dbReference>
<evidence type="ECO:0000259" key="1">
    <source>
        <dbReference type="PROSITE" id="PS50851"/>
    </source>
</evidence>
<dbReference type="SMART" id="SM00260">
    <property type="entry name" value="CheW"/>
    <property type="match status" value="1"/>
</dbReference>
<dbReference type="Gene3D" id="2.30.30.40">
    <property type="entry name" value="SH3 Domains"/>
    <property type="match status" value="1"/>
</dbReference>
<reference evidence="2 3" key="1">
    <citation type="submission" date="2015-01" db="EMBL/GenBank/DDBJ databases">
        <title>Genome Sequence of Magnetospirillum magnetotacticum Strain MS-1.</title>
        <authorList>
            <person name="Marinov G.K."/>
            <person name="Smalley M.D."/>
            <person name="DeSalvo G."/>
        </authorList>
    </citation>
    <scope>NUCLEOTIDE SEQUENCE [LARGE SCALE GENOMIC DNA]</scope>
    <source>
        <strain evidence="2 3">MS-1</strain>
    </source>
</reference>
<dbReference type="GO" id="GO:0007165">
    <property type="term" value="P:signal transduction"/>
    <property type="evidence" value="ECO:0007669"/>
    <property type="project" value="InterPro"/>
</dbReference>
<dbReference type="PANTHER" id="PTHR22617:SF43">
    <property type="entry name" value="PROTEIN PILI"/>
    <property type="match status" value="1"/>
</dbReference>
<dbReference type="Pfam" id="PF01584">
    <property type="entry name" value="CheW"/>
    <property type="match status" value="1"/>
</dbReference>
<protein>
    <recommendedName>
        <fullName evidence="1">CheW-like domain-containing protein</fullName>
    </recommendedName>
</protein>